<dbReference type="Proteomes" id="UP001064027">
    <property type="component" value="Chromosome"/>
</dbReference>
<keyword evidence="1" id="KW-0969">Cilium</keyword>
<keyword evidence="1" id="KW-0282">Flagellum</keyword>
<gene>
    <name evidence="1" type="primary">flaG</name>
    <name evidence="1" type="ORF">N5C46_17470</name>
</gene>
<name>A0ACD4C461_9BACI</name>
<proteinExistence type="predicted"/>
<evidence type="ECO:0000313" key="2">
    <source>
        <dbReference type="Proteomes" id="UP001064027"/>
    </source>
</evidence>
<evidence type="ECO:0000313" key="1">
    <source>
        <dbReference type="EMBL" id="UXH43439.1"/>
    </source>
</evidence>
<sequence length="118" mass="13711">MIEKVTGTTPAIQSFNKLENNTNEAVKQLQVQERQQEEVNKEPVTKEKMEDVVRGMNEFLSASNTHLKFEFHDKLKEYYVTIVDERSKEVIKEIPSKKVLDMFAAMTEFVGLMVDKKI</sequence>
<reference evidence="1" key="1">
    <citation type="submission" date="2022-09" db="EMBL/GenBank/DDBJ databases">
        <title>Complete genome sequence of Rossellomorea vietnamensis strain RL-WG62, a newly isolated PGPR with the potential for plant salinity stress alleviation.</title>
        <authorList>
            <person name="Ren L."/>
            <person name="Wang G."/>
            <person name="Hu H."/>
        </authorList>
    </citation>
    <scope>NUCLEOTIDE SEQUENCE</scope>
    <source>
        <strain evidence="1">RL-WG62</strain>
    </source>
</reference>
<organism evidence="1 2">
    <name type="scientific">Rossellomorea vietnamensis</name>
    <dbReference type="NCBI Taxonomy" id="218284"/>
    <lineage>
        <taxon>Bacteria</taxon>
        <taxon>Bacillati</taxon>
        <taxon>Bacillota</taxon>
        <taxon>Bacilli</taxon>
        <taxon>Bacillales</taxon>
        <taxon>Bacillaceae</taxon>
        <taxon>Rossellomorea</taxon>
    </lineage>
</organism>
<accession>A0ACD4C461</accession>
<dbReference type="EMBL" id="CP104558">
    <property type="protein sequence ID" value="UXH43439.1"/>
    <property type="molecule type" value="Genomic_DNA"/>
</dbReference>
<keyword evidence="2" id="KW-1185">Reference proteome</keyword>
<keyword evidence="1" id="KW-0966">Cell projection</keyword>
<protein>
    <submittedName>
        <fullName evidence="1">Flagellar protein FlaG</fullName>
    </submittedName>
</protein>